<keyword evidence="4" id="KW-1185">Reference proteome</keyword>
<feature type="active site" description="Tele-phosphohistidine intermediate" evidence="1">
    <location>
        <position position="16"/>
    </location>
</feature>
<dbReference type="SMART" id="SM00855">
    <property type="entry name" value="PGAM"/>
    <property type="match status" value="1"/>
</dbReference>
<name>A0A1J7CDT3_9ACTN</name>
<feature type="binding site" evidence="2">
    <location>
        <position position="65"/>
    </location>
    <ligand>
        <name>substrate</name>
    </ligand>
</feature>
<dbReference type="InterPro" id="IPR013078">
    <property type="entry name" value="His_Pase_superF_clade-1"/>
</dbReference>
<dbReference type="InterPro" id="IPR050275">
    <property type="entry name" value="PGM_Phosphatase"/>
</dbReference>
<evidence type="ECO:0000313" key="4">
    <source>
        <dbReference type="Proteomes" id="UP000243342"/>
    </source>
</evidence>
<dbReference type="PANTHER" id="PTHR48100">
    <property type="entry name" value="BROAD-SPECIFICITY PHOSPHATASE YOR283W-RELATED"/>
    <property type="match status" value="1"/>
</dbReference>
<dbReference type="EMBL" id="MLCF01000043">
    <property type="protein sequence ID" value="OIV37826.1"/>
    <property type="molecule type" value="Genomic_DNA"/>
</dbReference>
<dbReference type="PANTHER" id="PTHR48100:SF62">
    <property type="entry name" value="GLUCOSYL-3-PHOSPHOGLYCERATE PHOSPHATASE"/>
    <property type="match status" value="1"/>
</dbReference>
<comment type="caution">
    <text evidence="3">The sequence shown here is derived from an EMBL/GenBank/DDBJ whole genome shotgun (WGS) entry which is preliminary data.</text>
</comment>
<proteinExistence type="predicted"/>
<dbReference type="Pfam" id="PF00300">
    <property type="entry name" value="His_Phos_1"/>
    <property type="match status" value="1"/>
</dbReference>
<evidence type="ECO:0000256" key="1">
    <source>
        <dbReference type="PIRSR" id="PIRSR613078-1"/>
    </source>
</evidence>
<dbReference type="STRING" id="1428644.BIV57_09260"/>
<organism evidence="3 4">
    <name type="scientific">Mangrovactinospora gilvigrisea</name>
    <dbReference type="NCBI Taxonomy" id="1428644"/>
    <lineage>
        <taxon>Bacteria</taxon>
        <taxon>Bacillati</taxon>
        <taxon>Actinomycetota</taxon>
        <taxon>Actinomycetes</taxon>
        <taxon>Kitasatosporales</taxon>
        <taxon>Streptomycetaceae</taxon>
        <taxon>Mangrovactinospora</taxon>
    </lineage>
</organism>
<sequence>MTAGQRRGRRIILWRHGRTSWNRERRFQGSTDIPLDETGTAQAARSARVLAALRPDAIIASDLQRAAATGKALAELTDLPITLRPELRETFAGRWQGITWDEIEDRFGAELAAFRRGEEVRRGGDGELETEVAERSVPAVLEAADELPDGGTLVVASHGGTIRITIAALIGLHRENWSSLGGLSNCCWSVLSESDRGWRLTEHNAGSLPEPVVGDDT</sequence>
<evidence type="ECO:0000313" key="3">
    <source>
        <dbReference type="EMBL" id="OIV37826.1"/>
    </source>
</evidence>
<dbReference type="OrthoDB" id="9781415at2"/>
<dbReference type="GO" id="GO:0005737">
    <property type="term" value="C:cytoplasm"/>
    <property type="evidence" value="ECO:0007669"/>
    <property type="project" value="TreeGrafter"/>
</dbReference>
<evidence type="ECO:0000256" key="2">
    <source>
        <dbReference type="PIRSR" id="PIRSR613078-2"/>
    </source>
</evidence>
<dbReference type="InterPro" id="IPR029033">
    <property type="entry name" value="His_PPase_superfam"/>
</dbReference>
<dbReference type="Proteomes" id="UP000243342">
    <property type="component" value="Unassembled WGS sequence"/>
</dbReference>
<feature type="binding site" evidence="2">
    <location>
        <begin position="115"/>
        <end position="116"/>
    </location>
    <ligand>
        <name>substrate</name>
    </ligand>
</feature>
<dbReference type="AlphaFoldDB" id="A0A1J7CDT3"/>
<feature type="active site" description="Proton donor/acceptor" evidence="1">
    <location>
        <position position="89"/>
    </location>
</feature>
<dbReference type="GO" id="GO:0016791">
    <property type="term" value="F:phosphatase activity"/>
    <property type="evidence" value="ECO:0007669"/>
    <property type="project" value="TreeGrafter"/>
</dbReference>
<feature type="binding site" evidence="2">
    <location>
        <begin position="15"/>
        <end position="22"/>
    </location>
    <ligand>
        <name>substrate</name>
    </ligand>
</feature>
<dbReference type="SUPFAM" id="SSF53254">
    <property type="entry name" value="Phosphoglycerate mutase-like"/>
    <property type="match status" value="1"/>
</dbReference>
<reference evidence="3 4" key="1">
    <citation type="submission" date="2016-10" db="EMBL/GenBank/DDBJ databases">
        <title>Genome sequence of Streptomyces gilvigriseus MUSC 26.</title>
        <authorList>
            <person name="Lee L.-H."/>
            <person name="Ser H.-L."/>
        </authorList>
    </citation>
    <scope>NUCLEOTIDE SEQUENCE [LARGE SCALE GENOMIC DNA]</scope>
    <source>
        <strain evidence="3 4">MUSC 26</strain>
    </source>
</reference>
<protein>
    <submittedName>
        <fullName evidence="3">Histidine phosphatase family protein</fullName>
    </submittedName>
</protein>
<dbReference type="RefSeq" id="WP_071656324.1">
    <property type="nucleotide sequence ID" value="NZ_MLCF01000043.1"/>
</dbReference>
<accession>A0A1J7CDT3</accession>
<dbReference type="Gene3D" id="3.40.50.1240">
    <property type="entry name" value="Phosphoglycerate mutase-like"/>
    <property type="match status" value="1"/>
</dbReference>
<gene>
    <name evidence="3" type="ORF">BIV57_09260</name>
</gene>
<dbReference type="CDD" id="cd07067">
    <property type="entry name" value="HP_PGM_like"/>
    <property type="match status" value="1"/>
</dbReference>